<dbReference type="PANTHER" id="PTHR46469">
    <property type="entry name" value="TRANSCRIPTION INITIATION FACTOR TFIID SUBUNIT 8"/>
    <property type="match status" value="1"/>
</dbReference>
<feature type="region of interest" description="Disordered" evidence="7">
    <location>
        <begin position="138"/>
        <end position="210"/>
    </location>
</feature>
<name>A0A6A4GIN1_9AGAR</name>
<comment type="subcellular location">
    <subcellularLocation>
        <location evidence="1">Nucleus</location>
    </subcellularLocation>
</comment>
<evidence type="ECO:0000256" key="2">
    <source>
        <dbReference type="ARBA" id="ARBA00008767"/>
    </source>
</evidence>
<evidence type="ECO:0000259" key="8">
    <source>
        <dbReference type="Pfam" id="PF07524"/>
    </source>
</evidence>
<feature type="compositionally biased region" description="Basic residues" evidence="7">
    <location>
        <begin position="138"/>
        <end position="148"/>
    </location>
</feature>
<feature type="compositionally biased region" description="Acidic residues" evidence="7">
    <location>
        <begin position="172"/>
        <end position="181"/>
    </location>
</feature>
<dbReference type="Proteomes" id="UP000799118">
    <property type="component" value="Unassembled WGS sequence"/>
</dbReference>
<dbReference type="CDD" id="cd00076">
    <property type="entry name" value="HFD_SF"/>
    <property type="match status" value="1"/>
</dbReference>
<keyword evidence="11" id="KW-1185">Reference proteome</keyword>
<keyword evidence="6" id="KW-0539">Nucleus</keyword>
<dbReference type="OrthoDB" id="2193813at2759"/>
<gene>
    <name evidence="10" type="ORF">BT96DRAFT_605972</name>
</gene>
<feature type="compositionally biased region" description="Pro residues" evidence="7">
    <location>
        <begin position="189"/>
        <end position="210"/>
    </location>
</feature>
<evidence type="ECO:0000313" key="10">
    <source>
        <dbReference type="EMBL" id="KAE9385154.1"/>
    </source>
</evidence>
<dbReference type="GO" id="GO:0046982">
    <property type="term" value="F:protein heterodimerization activity"/>
    <property type="evidence" value="ECO:0007669"/>
    <property type="project" value="InterPro"/>
</dbReference>
<proteinExistence type="inferred from homology"/>
<dbReference type="Pfam" id="PF07524">
    <property type="entry name" value="Bromo_TP"/>
    <property type="match status" value="1"/>
</dbReference>
<keyword evidence="5" id="KW-0804">Transcription</keyword>
<evidence type="ECO:0000256" key="5">
    <source>
        <dbReference type="ARBA" id="ARBA00023163"/>
    </source>
</evidence>
<dbReference type="Gene3D" id="1.10.20.10">
    <property type="entry name" value="Histone, subunit A"/>
    <property type="match status" value="1"/>
</dbReference>
<evidence type="ECO:0000313" key="11">
    <source>
        <dbReference type="Proteomes" id="UP000799118"/>
    </source>
</evidence>
<comment type="similarity">
    <text evidence="2">Belongs to the TAF8 family.</text>
</comment>
<protein>
    <recommendedName>
        <fullName evidence="3">Transcription initiation factor TFIID subunit 8</fullName>
    </recommendedName>
</protein>
<evidence type="ECO:0000256" key="7">
    <source>
        <dbReference type="SAM" id="MobiDB-lite"/>
    </source>
</evidence>
<keyword evidence="4" id="KW-0805">Transcription regulation</keyword>
<evidence type="ECO:0000256" key="6">
    <source>
        <dbReference type="ARBA" id="ARBA00023242"/>
    </source>
</evidence>
<dbReference type="PANTHER" id="PTHR46469:SF1">
    <property type="entry name" value="TRANSCRIPTION INITIATION FACTOR TFIID SUBUNIT 8"/>
    <property type="match status" value="1"/>
</dbReference>
<evidence type="ECO:0000256" key="4">
    <source>
        <dbReference type="ARBA" id="ARBA00023015"/>
    </source>
</evidence>
<dbReference type="InterPro" id="IPR019473">
    <property type="entry name" value="TFIID_su8_C"/>
</dbReference>
<sequence length="313" mass="34302">MLPLLYIPSIPTHLSLLDSVSQLLSQQAPRPPAGPVVRPSSPVQAAVDSKVASQVVQRLAASELKEAGFTGAQTEALYVLEMQVVNFVQSLYHRAHEYANLANRSGPIATDLLLATEEIDKEWAYEVSPEKLGKWLRKRQRREKKKKEKSLSAHAPSLIPPPSRSPSPELLSSDEEDEEMVDVTANVNPVPPPPPPQHLQLHPAPPPPPKPVKTIPGAALTLRNLATTFPHFPSLPPKHTYLQTPAPTTRTTTSTLPTLSKKLATASLVQESLRHLLLATEDAESGPGREDAELLGYIVNWEANATGRKRWRV</sequence>
<feature type="domain" description="Transcription factor TFIID subunit 8 C-terminal" evidence="9">
    <location>
        <begin position="230"/>
        <end position="276"/>
    </location>
</feature>
<evidence type="ECO:0000259" key="9">
    <source>
        <dbReference type="Pfam" id="PF10406"/>
    </source>
</evidence>
<dbReference type="Pfam" id="PF10406">
    <property type="entry name" value="TAF8_C"/>
    <property type="match status" value="1"/>
</dbReference>
<dbReference type="GO" id="GO:0005669">
    <property type="term" value="C:transcription factor TFIID complex"/>
    <property type="evidence" value="ECO:0007669"/>
    <property type="project" value="InterPro"/>
</dbReference>
<organism evidence="10 11">
    <name type="scientific">Gymnopus androsaceus JB14</name>
    <dbReference type="NCBI Taxonomy" id="1447944"/>
    <lineage>
        <taxon>Eukaryota</taxon>
        <taxon>Fungi</taxon>
        <taxon>Dikarya</taxon>
        <taxon>Basidiomycota</taxon>
        <taxon>Agaricomycotina</taxon>
        <taxon>Agaricomycetes</taxon>
        <taxon>Agaricomycetidae</taxon>
        <taxon>Agaricales</taxon>
        <taxon>Marasmiineae</taxon>
        <taxon>Omphalotaceae</taxon>
        <taxon>Gymnopus</taxon>
    </lineage>
</organism>
<evidence type="ECO:0000256" key="3">
    <source>
        <dbReference type="ARBA" id="ARBA00017307"/>
    </source>
</evidence>
<evidence type="ECO:0000256" key="1">
    <source>
        <dbReference type="ARBA" id="ARBA00004123"/>
    </source>
</evidence>
<dbReference type="InterPro" id="IPR037818">
    <property type="entry name" value="TAF8"/>
</dbReference>
<dbReference type="GO" id="GO:0006367">
    <property type="term" value="P:transcription initiation at RNA polymerase II promoter"/>
    <property type="evidence" value="ECO:0007669"/>
    <property type="project" value="TreeGrafter"/>
</dbReference>
<reference evidence="10" key="1">
    <citation type="journal article" date="2019" name="Environ. Microbiol.">
        <title>Fungal ecological strategies reflected in gene transcription - a case study of two litter decomposers.</title>
        <authorList>
            <person name="Barbi F."/>
            <person name="Kohler A."/>
            <person name="Barry K."/>
            <person name="Baskaran P."/>
            <person name="Daum C."/>
            <person name="Fauchery L."/>
            <person name="Ihrmark K."/>
            <person name="Kuo A."/>
            <person name="LaButti K."/>
            <person name="Lipzen A."/>
            <person name="Morin E."/>
            <person name="Grigoriev I.V."/>
            <person name="Henrissat B."/>
            <person name="Lindahl B."/>
            <person name="Martin F."/>
        </authorList>
    </citation>
    <scope>NUCLEOTIDE SEQUENCE</scope>
    <source>
        <strain evidence="10">JB14</strain>
    </source>
</reference>
<dbReference type="InterPro" id="IPR006565">
    <property type="entry name" value="BTP"/>
</dbReference>
<accession>A0A6A4GIN1</accession>
<dbReference type="EMBL" id="ML770021">
    <property type="protein sequence ID" value="KAE9385154.1"/>
    <property type="molecule type" value="Genomic_DNA"/>
</dbReference>
<dbReference type="AlphaFoldDB" id="A0A6A4GIN1"/>
<dbReference type="InterPro" id="IPR009072">
    <property type="entry name" value="Histone-fold"/>
</dbReference>
<feature type="domain" description="Bromodomain associated" evidence="8">
    <location>
        <begin position="51"/>
        <end position="119"/>
    </location>
</feature>